<dbReference type="InterPro" id="IPR050836">
    <property type="entry name" value="SDS22/Internalin_LRR"/>
</dbReference>
<proteinExistence type="predicted"/>
<name>A0A7W6ED34_9RHOB</name>
<keyword evidence="1" id="KW-0433">Leucine-rich repeat</keyword>
<evidence type="ECO:0000313" key="5">
    <source>
        <dbReference type="Proteomes" id="UP000530268"/>
    </source>
</evidence>
<evidence type="ECO:0000256" key="2">
    <source>
        <dbReference type="ARBA" id="ARBA00022737"/>
    </source>
</evidence>
<feature type="region of interest" description="Disordered" evidence="3">
    <location>
        <begin position="233"/>
        <end position="252"/>
    </location>
</feature>
<dbReference type="Proteomes" id="UP000530268">
    <property type="component" value="Unassembled WGS sequence"/>
</dbReference>
<comment type="caution">
    <text evidence="4">The sequence shown here is derived from an EMBL/GenBank/DDBJ whole genome shotgun (WGS) entry which is preliminary data.</text>
</comment>
<sequence>MELTAQEAYAEAEQRVEEARAEGATILDFSYLPNLKDVPPLNDLPIVIHVDLDNTQISDLTPIAALPHLMVLSLADTQVSSLEPLQHCKNLELINCNNTHVNNLTPISALRALKHLGLGQTPIADISPLQNITTLRSLSLWATSVADISALQVLSHLIWLTLNDTEVRDLRPIAQLEFNEEVEDLASGLSFRNTPAAASSPELTELSEIEDDTERTQKTLAYLRSIPPYPDPLPWDVKKSPKAPEPDTGPRVQITDDGKLDLEHVPLDQSDHDDPLKARMFERLRAAVSDLARLGNRYPELSAPANALNDIFSGSFEDADLLDIHIEIATLTDLVAGNAQRHDPLDQDCLDTLRKVTRLGPPLTLGNPDVELFEARNLQYAQQKRDEAVVNSERTMAQALIDSPLLTERAAHFGQTAVNAPDEGRTAGYRISYVKNMLLVGISKLSKAVAMSLLTEEAVTALKFISANREAIMIVASSWSEQGHIWAADLIARSMEMLRKYKR</sequence>
<organism evidence="4 5">
    <name type="scientific">Sulfitobacter undariae</name>
    <dbReference type="NCBI Taxonomy" id="1563671"/>
    <lineage>
        <taxon>Bacteria</taxon>
        <taxon>Pseudomonadati</taxon>
        <taxon>Pseudomonadota</taxon>
        <taxon>Alphaproteobacteria</taxon>
        <taxon>Rhodobacterales</taxon>
        <taxon>Roseobacteraceae</taxon>
        <taxon>Sulfitobacter</taxon>
    </lineage>
</organism>
<reference evidence="4 5" key="1">
    <citation type="submission" date="2020-08" db="EMBL/GenBank/DDBJ databases">
        <title>Genomic Encyclopedia of Type Strains, Phase IV (KMG-IV): sequencing the most valuable type-strain genomes for metagenomic binning, comparative biology and taxonomic classification.</title>
        <authorList>
            <person name="Goeker M."/>
        </authorList>
    </citation>
    <scope>NUCLEOTIDE SEQUENCE [LARGE SCALE GENOMIC DNA]</scope>
    <source>
        <strain evidence="4 5">DSM 102234</strain>
    </source>
</reference>
<dbReference type="InterPro" id="IPR032675">
    <property type="entry name" value="LRR_dom_sf"/>
</dbReference>
<keyword evidence="5" id="KW-1185">Reference proteome</keyword>
<dbReference type="AlphaFoldDB" id="A0A7W6ED34"/>
<keyword evidence="2" id="KW-0677">Repeat</keyword>
<dbReference type="RefSeq" id="WP_184567613.1">
    <property type="nucleotide sequence ID" value="NZ_JACIEI010000016.1"/>
</dbReference>
<feature type="compositionally biased region" description="Basic and acidic residues" evidence="3">
    <location>
        <begin position="236"/>
        <end position="245"/>
    </location>
</feature>
<dbReference type="PANTHER" id="PTHR46652:SF3">
    <property type="entry name" value="LEUCINE-RICH REPEAT-CONTAINING PROTEIN 9"/>
    <property type="match status" value="1"/>
</dbReference>
<evidence type="ECO:0000256" key="3">
    <source>
        <dbReference type="SAM" id="MobiDB-lite"/>
    </source>
</evidence>
<gene>
    <name evidence="4" type="ORF">GGR95_003236</name>
</gene>
<accession>A0A7W6ED34</accession>
<dbReference type="EMBL" id="JACIEI010000016">
    <property type="protein sequence ID" value="MBB3995579.1"/>
    <property type="molecule type" value="Genomic_DNA"/>
</dbReference>
<protein>
    <submittedName>
        <fullName evidence="4">Uncharacterized protein</fullName>
    </submittedName>
</protein>
<evidence type="ECO:0000256" key="1">
    <source>
        <dbReference type="ARBA" id="ARBA00022614"/>
    </source>
</evidence>
<dbReference type="PANTHER" id="PTHR46652">
    <property type="entry name" value="LEUCINE-RICH REPEAT AND IQ DOMAIN-CONTAINING PROTEIN 1-RELATED"/>
    <property type="match status" value="1"/>
</dbReference>
<dbReference type="Gene3D" id="3.80.10.10">
    <property type="entry name" value="Ribonuclease Inhibitor"/>
    <property type="match status" value="1"/>
</dbReference>
<evidence type="ECO:0000313" key="4">
    <source>
        <dbReference type="EMBL" id="MBB3995579.1"/>
    </source>
</evidence>
<dbReference type="SUPFAM" id="SSF52058">
    <property type="entry name" value="L domain-like"/>
    <property type="match status" value="1"/>
</dbReference>